<feature type="compositionally biased region" description="Low complexity" evidence="8">
    <location>
        <begin position="364"/>
        <end position="391"/>
    </location>
</feature>
<dbReference type="Pfam" id="PF02518">
    <property type="entry name" value="HATPase_c"/>
    <property type="match status" value="1"/>
</dbReference>
<dbReference type="InterPro" id="IPR036890">
    <property type="entry name" value="HATPase_C_sf"/>
</dbReference>
<dbReference type="PROSITE" id="PS50109">
    <property type="entry name" value="HIS_KIN"/>
    <property type="match status" value="1"/>
</dbReference>
<dbReference type="AlphaFoldDB" id="A0A9P2T871"/>
<dbReference type="EC" id="2.7.13.3" evidence="2"/>
<dbReference type="GO" id="GO:0000160">
    <property type="term" value="P:phosphorelay signal transduction system"/>
    <property type="evidence" value="ECO:0007669"/>
    <property type="project" value="TreeGrafter"/>
</dbReference>
<comment type="catalytic activity">
    <reaction evidence="1">
        <text>ATP + protein L-histidine = ADP + protein N-phospho-L-histidine.</text>
        <dbReference type="EC" id="2.7.13.3"/>
    </reaction>
</comment>
<evidence type="ECO:0000259" key="10">
    <source>
        <dbReference type="PROSITE" id="PS50109"/>
    </source>
</evidence>
<gene>
    <name evidence="11" type="ORF">TM51_14426</name>
</gene>
<keyword evidence="3" id="KW-0597">Phosphoprotein</keyword>
<evidence type="ECO:0000256" key="4">
    <source>
        <dbReference type="ARBA" id="ARBA00022679"/>
    </source>
</evidence>
<evidence type="ECO:0000256" key="7">
    <source>
        <dbReference type="ARBA" id="ARBA00022989"/>
    </source>
</evidence>
<evidence type="ECO:0000313" key="11">
    <source>
        <dbReference type="EMBL" id="EOR70088.1"/>
    </source>
</evidence>
<comment type="caution">
    <text evidence="11">The sequence shown here is derived from an EMBL/GenBank/DDBJ whole genome shotgun (WGS) entry which is preliminary data.</text>
</comment>
<reference evidence="11 12" key="1">
    <citation type="journal article" date="2013" name="Genome Announc.">
        <title>Draft Genome Sequence of the Lignocellulose Decomposer Thermobifida fusca Strain TM51.</title>
        <authorList>
            <person name="Toth A."/>
            <person name="Barna T."/>
            <person name="Nagy I."/>
            <person name="Horvath B."/>
            <person name="Nagy I."/>
            <person name="Tancsics A."/>
            <person name="Kriszt B."/>
            <person name="Baka E."/>
            <person name="Fekete C."/>
            <person name="Kukolya J."/>
        </authorList>
    </citation>
    <scope>NUCLEOTIDE SEQUENCE [LARGE SCALE GENOMIC DNA]</scope>
    <source>
        <strain evidence="11 12">TM51</strain>
    </source>
</reference>
<dbReference type="InterPro" id="IPR005467">
    <property type="entry name" value="His_kinase_dom"/>
</dbReference>
<keyword evidence="5 9" id="KW-0812">Transmembrane</keyword>
<evidence type="ECO:0000256" key="6">
    <source>
        <dbReference type="ARBA" id="ARBA00022777"/>
    </source>
</evidence>
<dbReference type="RefSeq" id="WP_016189315.1">
    <property type="nucleotide sequence ID" value="NZ_AOSG01000085.1"/>
</dbReference>
<evidence type="ECO:0000256" key="1">
    <source>
        <dbReference type="ARBA" id="ARBA00000085"/>
    </source>
</evidence>
<dbReference type="EMBL" id="AOSG01000085">
    <property type="protein sequence ID" value="EOR70088.1"/>
    <property type="molecule type" value="Genomic_DNA"/>
</dbReference>
<feature type="domain" description="Histidine kinase" evidence="10">
    <location>
        <begin position="255"/>
        <end position="360"/>
    </location>
</feature>
<keyword evidence="12" id="KW-1185">Reference proteome</keyword>
<dbReference type="GO" id="GO:0005524">
    <property type="term" value="F:ATP binding"/>
    <property type="evidence" value="ECO:0007669"/>
    <property type="project" value="UniProtKB-KW"/>
</dbReference>
<keyword evidence="9" id="KW-0472">Membrane</keyword>
<dbReference type="PANTHER" id="PTHR45436">
    <property type="entry name" value="SENSOR HISTIDINE KINASE YKOH"/>
    <property type="match status" value="1"/>
</dbReference>
<dbReference type="Gene3D" id="3.30.565.10">
    <property type="entry name" value="Histidine kinase-like ATPase, C-terminal domain"/>
    <property type="match status" value="1"/>
</dbReference>
<dbReference type="InterPro" id="IPR050428">
    <property type="entry name" value="TCS_sensor_his_kinase"/>
</dbReference>
<dbReference type="PANTHER" id="PTHR45436:SF5">
    <property type="entry name" value="SENSOR HISTIDINE KINASE TRCS"/>
    <property type="match status" value="1"/>
</dbReference>
<feature type="transmembrane region" description="Helical" evidence="9">
    <location>
        <begin position="12"/>
        <end position="37"/>
    </location>
</feature>
<dbReference type="SUPFAM" id="SSF55874">
    <property type="entry name" value="ATPase domain of HSP90 chaperone/DNA topoisomerase II/histidine kinase"/>
    <property type="match status" value="1"/>
</dbReference>
<feature type="transmembrane region" description="Helical" evidence="9">
    <location>
        <begin position="43"/>
        <end position="67"/>
    </location>
</feature>
<keyword evidence="7 9" id="KW-1133">Transmembrane helix</keyword>
<dbReference type="SMART" id="SM00387">
    <property type="entry name" value="HATPase_c"/>
    <property type="match status" value="1"/>
</dbReference>
<keyword evidence="6" id="KW-0418">Kinase</keyword>
<accession>A0A9P2T871</accession>
<dbReference type="GO" id="GO:0005886">
    <property type="term" value="C:plasma membrane"/>
    <property type="evidence" value="ECO:0007669"/>
    <property type="project" value="TreeGrafter"/>
</dbReference>
<evidence type="ECO:0000256" key="5">
    <source>
        <dbReference type="ARBA" id="ARBA00022692"/>
    </source>
</evidence>
<keyword evidence="11" id="KW-0067">ATP-binding</keyword>
<evidence type="ECO:0000256" key="8">
    <source>
        <dbReference type="SAM" id="MobiDB-lite"/>
    </source>
</evidence>
<keyword evidence="4" id="KW-0808">Transferase</keyword>
<sequence>MTDQKTARTHTGATPLGVLLLLAAVLIVAAGWTWTAWSAPSTILLPVLLTGGASIILLVAFGVVMYYQSARAARATDRADRITADAQRLVGEALPTVVQRVRSGASAATALDGVNETVDSVHRTVLETVATEIARSERQRAAAMAACATAAGRVQAITTAMAADLREMQQRYGNDTPAGDILGDLMHLDHSTAQAGRVADSIAVLTGARSGRRWTRPIPMESILRGAMARIGDYKRVRCHSTSTLAVIGYAAEGVIHALAELLDNAAKFSPPSSTVHVYVEEVQAGVTITVEDSGLVMSEEALRRAREAVSNGGDLTNLSGSRLGLAVVGALARRYGLSVSYRPSSRGGTAAVMLVPQRILKTAPQPSAASAPPAAPQRQPRTPAPQTAPSGRTATTEPVAQAAIRNASGLPVRRRGQTLAAAQRRQQAPKPPARRTPTTSAEGFGAFRAAVRKTTPNRTQEDES</sequence>
<feature type="region of interest" description="Disordered" evidence="8">
    <location>
        <begin position="364"/>
        <end position="465"/>
    </location>
</feature>
<name>A0A9P2T871_THEFU</name>
<evidence type="ECO:0000313" key="12">
    <source>
        <dbReference type="Proteomes" id="UP000014184"/>
    </source>
</evidence>
<protein>
    <recommendedName>
        <fullName evidence="2">histidine kinase</fullName>
        <ecNumber evidence="2">2.7.13.3</ecNumber>
    </recommendedName>
</protein>
<dbReference type="Proteomes" id="UP000014184">
    <property type="component" value="Unassembled WGS sequence"/>
</dbReference>
<dbReference type="GO" id="GO:0004673">
    <property type="term" value="F:protein histidine kinase activity"/>
    <property type="evidence" value="ECO:0007669"/>
    <property type="project" value="UniProtKB-EC"/>
</dbReference>
<evidence type="ECO:0000256" key="2">
    <source>
        <dbReference type="ARBA" id="ARBA00012438"/>
    </source>
</evidence>
<keyword evidence="11" id="KW-0547">Nucleotide-binding</keyword>
<proteinExistence type="predicted"/>
<dbReference type="InterPro" id="IPR003594">
    <property type="entry name" value="HATPase_dom"/>
</dbReference>
<evidence type="ECO:0000256" key="9">
    <source>
        <dbReference type="SAM" id="Phobius"/>
    </source>
</evidence>
<organism evidence="11 12">
    <name type="scientific">Thermobifida fusca TM51</name>
    <dbReference type="NCBI Taxonomy" id="1169414"/>
    <lineage>
        <taxon>Bacteria</taxon>
        <taxon>Bacillati</taxon>
        <taxon>Actinomycetota</taxon>
        <taxon>Actinomycetes</taxon>
        <taxon>Streptosporangiales</taxon>
        <taxon>Nocardiopsidaceae</taxon>
        <taxon>Thermobifida</taxon>
    </lineage>
</organism>
<evidence type="ECO:0000256" key="3">
    <source>
        <dbReference type="ARBA" id="ARBA00022553"/>
    </source>
</evidence>
<feature type="compositionally biased region" description="Low complexity" evidence="8">
    <location>
        <begin position="418"/>
        <end position="429"/>
    </location>
</feature>